<name>A0A2T0TL52_9PSEU</name>
<dbReference type="Pfam" id="PF01471">
    <property type="entry name" value="PG_binding_1"/>
    <property type="match status" value="1"/>
</dbReference>
<accession>A0A2T0TL52</accession>
<proteinExistence type="predicted"/>
<protein>
    <submittedName>
        <fullName evidence="3">Putative peptidoglycan binding protein</fullName>
    </submittedName>
</protein>
<reference evidence="3 4" key="1">
    <citation type="submission" date="2018-03" db="EMBL/GenBank/DDBJ databases">
        <title>Genomic Encyclopedia of Archaeal and Bacterial Type Strains, Phase II (KMG-II): from individual species to whole genera.</title>
        <authorList>
            <person name="Goeker M."/>
        </authorList>
    </citation>
    <scope>NUCLEOTIDE SEQUENCE [LARGE SCALE GENOMIC DNA]</scope>
    <source>
        <strain evidence="3 4">DSM 44720</strain>
    </source>
</reference>
<dbReference type="EMBL" id="PVTF01000001">
    <property type="protein sequence ID" value="PRY46444.1"/>
    <property type="molecule type" value="Genomic_DNA"/>
</dbReference>
<keyword evidence="1" id="KW-0812">Transmembrane</keyword>
<evidence type="ECO:0000256" key="1">
    <source>
        <dbReference type="SAM" id="Phobius"/>
    </source>
</evidence>
<dbReference type="RefSeq" id="WP_106185465.1">
    <property type="nucleotide sequence ID" value="NZ_PVTF01000001.1"/>
</dbReference>
<evidence type="ECO:0000313" key="3">
    <source>
        <dbReference type="EMBL" id="PRY46444.1"/>
    </source>
</evidence>
<dbReference type="AlphaFoldDB" id="A0A2T0TL52"/>
<evidence type="ECO:0000259" key="2">
    <source>
        <dbReference type="Pfam" id="PF01471"/>
    </source>
</evidence>
<feature type="transmembrane region" description="Helical" evidence="1">
    <location>
        <begin position="20"/>
        <end position="43"/>
    </location>
</feature>
<keyword evidence="1" id="KW-0472">Membrane</keyword>
<keyword evidence="4" id="KW-1185">Reference proteome</keyword>
<dbReference type="Gene3D" id="1.10.101.10">
    <property type="entry name" value="PGBD-like superfamily/PGBD"/>
    <property type="match status" value="1"/>
</dbReference>
<dbReference type="InterPro" id="IPR036365">
    <property type="entry name" value="PGBD-like_sf"/>
</dbReference>
<gene>
    <name evidence="3" type="ORF">CLV43_101720</name>
</gene>
<sequence>MAEQEEGLTAPRRRRRGRWLVVALVVVAVLGTGSVVVLTRVAANASNATPPRAEPPDTTAVRKGDLADQQTVTGSLAYGTEWSLQGRKQGTVTGLSEAGSVVERGQNVYSVDAKQVPLFYGHLPLYRDLQTDMSSGPDVKIVEENLKELGFDDFGEPDEKFTFWTATAIKKWQKALGVEQTGVLAVGDVVVQAGPVRISSVSAQLGAPGAGDLMKVTGTQRVVTVDLESSKLRLAKVGEKVGLTITGGGTTTGTIASLGKAVEGQDGKAKTPVTITLDDQAAAGTLDSVSVSVVFTAGKKQGVLIVPVGALLALAEGGYAVETADDRKLVPVTTGLFAKGEVEVSGDGLTEGLKVVTTS</sequence>
<evidence type="ECO:0000313" key="4">
    <source>
        <dbReference type="Proteomes" id="UP000239494"/>
    </source>
</evidence>
<dbReference type="Proteomes" id="UP000239494">
    <property type="component" value="Unassembled WGS sequence"/>
</dbReference>
<dbReference type="InterPro" id="IPR002477">
    <property type="entry name" value="Peptidoglycan-bd-like"/>
</dbReference>
<dbReference type="InterPro" id="IPR036366">
    <property type="entry name" value="PGBDSf"/>
</dbReference>
<comment type="caution">
    <text evidence="3">The sequence shown here is derived from an EMBL/GenBank/DDBJ whole genome shotgun (WGS) entry which is preliminary data.</text>
</comment>
<dbReference type="SUPFAM" id="SSF47090">
    <property type="entry name" value="PGBD-like"/>
    <property type="match status" value="1"/>
</dbReference>
<keyword evidence="1" id="KW-1133">Transmembrane helix</keyword>
<feature type="domain" description="Peptidoglycan binding-like" evidence="2">
    <location>
        <begin position="135"/>
        <end position="184"/>
    </location>
</feature>
<organism evidence="3 4">
    <name type="scientific">Umezawaea tangerina</name>
    <dbReference type="NCBI Taxonomy" id="84725"/>
    <lineage>
        <taxon>Bacteria</taxon>
        <taxon>Bacillati</taxon>
        <taxon>Actinomycetota</taxon>
        <taxon>Actinomycetes</taxon>
        <taxon>Pseudonocardiales</taxon>
        <taxon>Pseudonocardiaceae</taxon>
        <taxon>Umezawaea</taxon>
    </lineage>
</organism>
<dbReference type="OrthoDB" id="3268648at2"/>